<evidence type="ECO:0000256" key="2">
    <source>
        <dbReference type="ARBA" id="ARBA00020055"/>
    </source>
</evidence>
<keyword evidence="4" id="KW-0498">Mitosis</keyword>
<sequence>MSETRSEMQRDGQENQDSEESLPALSLSMTQRNYAQRFQRFLSRGVSPLVAARRSDETGTGKDDAQSQLQSVSEFEPSQEALKEKFGSSQDSNSVFTDSQSQINVSGTPIERQLALRSYQSAVAMARLKNPQIKSLSPSMYPSCSKTPVVGNDVCSPFDPNVIDNVCQAMNSPSLFAFKKSVASNNLTFQWSPEQLAKIQPAKLDEDGTSEKENCFSPKKEKEIQAAIDSFFDSGLVHPSPQLGTSANPLSFTSVSESPVAKCTAKKRVKTKNAICQTLFTFPPKFDMDFFLGKSRFRLSDITVNNQEGAFRRKLFTLHHQQDDKLPIDPQFYNSSKSFEGTTSDRWSMRDMETALLPETDKATGRIPSKASTLSFLCDSIHSGALDLSSMQRLNNRNNLNDDAMDTSYNVHMENTPVNENDVGRCAFCGNGSEIVLDSNGRVNSSTLANAAGQKWPDSLSAVDESHGTLTANNEDKGHPRGSRSLDSGIASRNMTSHDDDM</sequence>
<dbReference type="GO" id="GO:0007088">
    <property type="term" value="P:regulation of mitotic nuclear division"/>
    <property type="evidence" value="ECO:0007669"/>
    <property type="project" value="TreeGrafter"/>
</dbReference>
<keyword evidence="5" id="KW-0131">Cell cycle</keyword>
<feature type="region of interest" description="Disordered" evidence="6">
    <location>
        <begin position="1"/>
        <end position="28"/>
    </location>
</feature>
<feature type="compositionally biased region" description="Basic and acidic residues" evidence="6">
    <location>
        <begin position="1"/>
        <end position="13"/>
    </location>
</feature>
<dbReference type="OrthoDB" id="10020858at2759"/>
<keyword evidence="3" id="KW-0132">Cell division</keyword>
<evidence type="ECO:0000256" key="3">
    <source>
        <dbReference type="ARBA" id="ARBA00022618"/>
    </source>
</evidence>
<dbReference type="Pfam" id="PF15280">
    <property type="entry name" value="BORA_N"/>
    <property type="match status" value="1"/>
</dbReference>
<organism evidence="7 8">
    <name type="scientific">Trichuris trichiura</name>
    <name type="common">Whipworm</name>
    <name type="synonym">Trichocephalus trichiurus</name>
    <dbReference type="NCBI Taxonomy" id="36087"/>
    <lineage>
        <taxon>Eukaryota</taxon>
        <taxon>Metazoa</taxon>
        <taxon>Ecdysozoa</taxon>
        <taxon>Nematoda</taxon>
        <taxon>Enoplea</taxon>
        <taxon>Dorylaimia</taxon>
        <taxon>Trichinellida</taxon>
        <taxon>Trichuridae</taxon>
        <taxon>Trichuris</taxon>
    </lineage>
</organism>
<keyword evidence="8" id="KW-1185">Reference proteome</keyword>
<evidence type="ECO:0000256" key="1">
    <source>
        <dbReference type="ARBA" id="ARBA00010963"/>
    </source>
</evidence>
<evidence type="ECO:0000313" key="8">
    <source>
        <dbReference type="Proteomes" id="UP000030665"/>
    </source>
</evidence>
<dbReference type="Proteomes" id="UP000030665">
    <property type="component" value="Unassembled WGS sequence"/>
</dbReference>
<dbReference type="PANTHER" id="PTHR14728">
    <property type="entry name" value="PROTEIN AURORA BOREALIS"/>
    <property type="match status" value="1"/>
</dbReference>
<dbReference type="AlphaFoldDB" id="A0A077ZK59"/>
<feature type="region of interest" description="Disordered" evidence="6">
    <location>
        <begin position="52"/>
        <end position="101"/>
    </location>
</feature>
<name>A0A077ZK59_TRITR</name>
<evidence type="ECO:0000256" key="6">
    <source>
        <dbReference type="SAM" id="MobiDB-lite"/>
    </source>
</evidence>
<protein>
    <recommendedName>
        <fullName evidence="2">Protein aurora borealis</fullName>
    </recommendedName>
</protein>
<dbReference type="GO" id="GO:0019901">
    <property type="term" value="F:protein kinase binding"/>
    <property type="evidence" value="ECO:0007669"/>
    <property type="project" value="TreeGrafter"/>
</dbReference>
<reference evidence="7" key="2">
    <citation type="submission" date="2014-03" db="EMBL/GenBank/DDBJ databases">
        <title>The whipworm genome and dual-species transcriptomics of an intimate host-pathogen interaction.</title>
        <authorList>
            <person name="Foth B.J."/>
            <person name="Tsai I.J."/>
            <person name="Reid A.J."/>
            <person name="Bancroft A.J."/>
            <person name="Nichol S."/>
            <person name="Tracey A."/>
            <person name="Holroyd N."/>
            <person name="Cotton J.A."/>
            <person name="Stanley E.J."/>
            <person name="Zarowiecki M."/>
            <person name="Liu J.Z."/>
            <person name="Huckvale T."/>
            <person name="Cooper P.J."/>
            <person name="Grencis R.K."/>
            <person name="Berriman M."/>
        </authorList>
    </citation>
    <scope>NUCLEOTIDE SEQUENCE [LARGE SCALE GENOMIC DNA]</scope>
</reference>
<feature type="compositionally biased region" description="Polar residues" evidence="6">
    <location>
        <begin position="87"/>
        <end position="101"/>
    </location>
</feature>
<gene>
    <name evidence="7" type="ORF">TTRE_0000734401</name>
</gene>
<dbReference type="PANTHER" id="PTHR14728:SF2">
    <property type="entry name" value="PROTEIN AURORA BOREALIS"/>
    <property type="match status" value="1"/>
</dbReference>
<dbReference type="GO" id="GO:0005737">
    <property type="term" value="C:cytoplasm"/>
    <property type="evidence" value="ECO:0007669"/>
    <property type="project" value="TreeGrafter"/>
</dbReference>
<dbReference type="GO" id="GO:0005634">
    <property type="term" value="C:nucleus"/>
    <property type="evidence" value="ECO:0007669"/>
    <property type="project" value="TreeGrafter"/>
</dbReference>
<dbReference type="InterPro" id="IPR023252">
    <property type="entry name" value="Aurora_borealis_protein"/>
</dbReference>
<dbReference type="STRING" id="36087.A0A077ZK59"/>
<dbReference type="GO" id="GO:0060236">
    <property type="term" value="P:regulation of mitotic spindle organization"/>
    <property type="evidence" value="ECO:0007669"/>
    <property type="project" value="TreeGrafter"/>
</dbReference>
<accession>A0A077ZK59</accession>
<feature type="compositionally biased region" description="Basic and acidic residues" evidence="6">
    <location>
        <begin position="53"/>
        <end position="65"/>
    </location>
</feature>
<feature type="region of interest" description="Disordered" evidence="6">
    <location>
        <begin position="452"/>
        <end position="502"/>
    </location>
</feature>
<proteinExistence type="inferred from homology"/>
<dbReference type="GO" id="GO:0051301">
    <property type="term" value="P:cell division"/>
    <property type="evidence" value="ECO:0007669"/>
    <property type="project" value="UniProtKB-KW"/>
</dbReference>
<reference evidence="7" key="1">
    <citation type="submission" date="2014-01" db="EMBL/GenBank/DDBJ databases">
        <authorList>
            <person name="Aslett M."/>
        </authorList>
    </citation>
    <scope>NUCLEOTIDE SEQUENCE</scope>
</reference>
<evidence type="ECO:0000256" key="4">
    <source>
        <dbReference type="ARBA" id="ARBA00022776"/>
    </source>
</evidence>
<evidence type="ECO:0000313" key="7">
    <source>
        <dbReference type="EMBL" id="CDW59015.1"/>
    </source>
</evidence>
<comment type="similarity">
    <text evidence="1">Belongs to the BORA family.</text>
</comment>
<dbReference type="PRINTS" id="PR02038">
    <property type="entry name" value="AURORABORA"/>
</dbReference>
<dbReference type="EMBL" id="HG806476">
    <property type="protein sequence ID" value="CDW59015.1"/>
    <property type="molecule type" value="Genomic_DNA"/>
</dbReference>
<evidence type="ECO:0000256" key="5">
    <source>
        <dbReference type="ARBA" id="ARBA00023306"/>
    </source>
</evidence>